<dbReference type="GO" id="GO:0016787">
    <property type="term" value="F:hydrolase activity"/>
    <property type="evidence" value="ECO:0007669"/>
    <property type="project" value="InterPro"/>
</dbReference>
<dbReference type="AlphaFoldDB" id="A0A517XYB1"/>
<dbReference type="RefSeq" id="WP_238389271.1">
    <property type="nucleotide sequence ID" value="NZ_CP036273.1"/>
</dbReference>
<proteinExistence type="predicted"/>
<evidence type="ECO:0000313" key="2">
    <source>
        <dbReference type="EMBL" id="QDU22507.1"/>
    </source>
</evidence>
<dbReference type="SUPFAM" id="SSF56300">
    <property type="entry name" value="Metallo-dependent phosphatases"/>
    <property type="match status" value="1"/>
</dbReference>
<reference evidence="2 3" key="1">
    <citation type="submission" date="2019-02" db="EMBL/GenBank/DDBJ databases">
        <title>Deep-cultivation of Planctomycetes and their phenomic and genomic characterization uncovers novel biology.</title>
        <authorList>
            <person name="Wiegand S."/>
            <person name="Jogler M."/>
            <person name="Boedeker C."/>
            <person name="Pinto D."/>
            <person name="Vollmers J."/>
            <person name="Rivas-Marin E."/>
            <person name="Kohn T."/>
            <person name="Peeters S.H."/>
            <person name="Heuer A."/>
            <person name="Rast P."/>
            <person name="Oberbeckmann S."/>
            <person name="Bunk B."/>
            <person name="Jeske O."/>
            <person name="Meyerdierks A."/>
            <person name="Storesund J.E."/>
            <person name="Kallscheuer N."/>
            <person name="Luecker S."/>
            <person name="Lage O.M."/>
            <person name="Pohl T."/>
            <person name="Merkel B.J."/>
            <person name="Hornburger P."/>
            <person name="Mueller R.-W."/>
            <person name="Bruemmer F."/>
            <person name="Labrenz M."/>
            <person name="Spormann A.M."/>
            <person name="Op den Camp H."/>
            <person name="Overmann J."/>
            <person name="Amann R."/>
            <person name="Jetten M.S.M."/>
            <person name="Mascher T."/>
            <person name="Medema M.H."/>
            <person name="Devos D.P."/>
            <person name="Kaster A.-K."/>
            <person name="Ovreas L."/>
            <person name="Rohde M."/>
            <person name="Galperin M.Y."/>
            <person name="Jogler C."/>
        </authorList>
    </citation>
    <scope>NUCLEOTIDE SEQUENCE [LARGE SCALE GENOMIC DNA]</scope>
    <source>
        <strain evidence="2 3">ETA_A1</strain>
    </source>
</reference>
<organism evidence="2 3">
    <name type="scientific">Urbifossiella limnaea</name>
    <dbReference type="NCBI Taxonomy" id="2528023"/>
    <lineage>
        <taxon>Bacteria</taxon>
        <taxon>Pseudomonadati</taxon>
        <taxon>Planctomycetota</taxon>
        <taxon>Planctomycetia</taxon>
        <taxon>Gemmatales</taxon>
        <taxon>Gemmataceae</taxon>
        <taxon>Urbifossiella</taxon>
    </lineage>
</organism>
<sequence length="282" mass="30837">MPAPDRMLTFLRQAIVLARATPGRRGRMIEPVGCTEVLVAGDLHGHVGHFQGLLKAADLANHAGRHLVFQELIHGNYRYPSGGDKSHQLVDLFAALKAQFPRQVHYLPGNHELAQWTGRKVLKADADLNAAFEQGATAAYGPEFGPQVYQTYLDLFKALPVALRTPNRVLVSHSLPSARQMSQFDPLRLLAAEYTDADLQPGGSVHGVLWGRDVTPANVADYLRRMAADFLVSGHIASDTGYSVPNDMQLIVDCAESPAGYALFPADRPLTHEELVASVRFL</sequence>
<accession>A0A517XYB1</accession>
<dbReference type="InterPro" id="IPR029052">
    <property type="entry name" value="Metallo-depent_PP-like"/>
</dbReference>
<evidence type="ECO:0000313" key="3">
    <source>
        <dbReference type="Proteomes" id="UP000319576"/>
    </source>
</evidence>
<dbReference type="Pfam" id="PF00149">
    <property type="entry name" value="Metallophos"/>
    <property type="match status" value="1"/>
</dbReference>
<dbReference type="EMBL" id="CP036273">
    <property type="protein sequence ID" value="QDU22507.1"/>
    <property type="molecule type" value="Genomic_DNA"/>
</dbReference>
<protein>
    <submittedName>
        <fullName evidence="2">Calcineurin-like phosphoesterase</fullName>
    </submittedName>
</protein>
<gene>
    <name evidence="2" type="ORF">ETAA1_44890</name>
</gene>
<dbReference type="Gene3D" id="3.60.21.10">
    <property type="match status" value="1"/>
</dbReference>
<dbReference type="KEGG" id="uli:ETAA1_44890"/>
<dbReference type="Proteomes" id="UP000319576">
    <property type="component" value="Chromosome"/>
</dbReference>
<feature type="domain" description="Calcineurin-like phosphoesterase" evidence="1">
    <location>
        <begin position="37"/>
        <end position="236"/>
    </location>
</feature>
<keyword evidence="3" id="KW-1185">Reference proteome</keyword>
<evidence type="ECO:0000259" key="1">
    <source>
        <dbReference type="Pfam" id="PF00149"/>
    </source>
</evidence>
<name>A0A517XYB1_9BACT</name>
<dbReference type="InterPro" id="IPR004843">
    <property type="entry name" value="Calcineurin-like_PHP"/>
</dbReference>